<dbReference type="PANTHER" id="PTHR33219:SF14">
    <property type="entry name" value="PROTEIN COFACTOR ASSEMBLY OF COMPLEX C SUBUNIT B CCB3, CHLOROPLASTIC-RELATED"/>
    <property type="match status" value="1"/>
</dbReference>
<evidence type="ECO:0000313" key="4">
    <source>
        <dbReference type="Proteomes" id="UP000179266"/>
    </source>
</evidence>
<dbReference type="Pfam" id="PF02325">
    <property type="entry name" value="CCB3_YggT"/>
    <property type="match status" value="2"/>
</dbReference>
<evidence type="ECO:0008006" key="5">
    <source>
        <dbReference type="Google" id="ProtNLM"/>
    </source>
</evidence>
<organism evidence="3 4">
    <name type="scientific">Candidatus Schekmanbacteria bacterium RBG_13_48_7</name>
    <dbReference type="NCBI Taxonomy" id="1817878"/>
    <lineage>
        <taxon>Bacteria</taxon>
        <taxon>Candidatus Schekmaniibacteriota</taxon>
    </lineage>
</organism>
<keyword evidence="2" id="KW-1133">Transmembrane helix</keyword>
<sequence length="276" mass="32242">MFGIIDFVIDVYIIFFILRLALEPRQFYFNPMLQPIRKATEVFMKPLRTVFKPTSKGFDYTPFFGILILVFLRSCIIYLLVHQYGGFTSSLFDSSIKLLNFVFQVFVVLEIMSIFIYRTTVNPIGRFVYQVLEPVNRPLEKLFPRLRNWIILPAIILLVLLHVIVIYSLSKILGLSYSLPFTIHYSLIELIAVIRFFYIIIIIGALMSWISPDPGNPIVQIIHQIMEPMLRPVRKFIPTIGGIDFSPIIVIFALVYLHQFLQIFIDQIFFQGMLNF</sequence>
<feature type="transmembrane region" description="Helical" evidence="2">
    <location>
        <begin position="98"/>
        <end position="117"/>
    </location>
</feature>
<name>A0A1F7RV95_9BACT</name>
<comment type="similarity">
    <text evidence="1">Belongs to the YggT family.</text>
</comment>
<reference evidence="3 4" key="1">
    <citation type="journal article" date="2016" name="Nat. Commun.">
        <title>Thousands of microbial genomes shed light on interconnected biogeochemical processes in an aquifer system.</title>
        <authorList>
            <person name="Anantharaman K."/>
            <person name="Brown C.T."/>
            <person name="Hug L.A."/>
            <person name="Sharon I."/>
            <person name="Castelle C.J."/>
            <person name="Probst A.J."/>
            <person name="Thomas B.C."/>
            <person name="Singh A."/>
            <person name="Wilkins M.J."/>
            <person name="Karaoz U."/>
            <person name="Brodie E.L."/>
            <person name="Williams K.H."/>
            <person name="Hubbard S.S."/>
            <person name="Banfield J.F."/>
        </authorList>
    </citation>
    <scope>NUCLEOTIDE SEQUENCE [LARGE SCALE GENOMIC DNA]</scope>
</reference>
<dbReference type="EMBL" id="MGDD01000181">
    <property type="protein sequence ID" value="OGL45351.1"/>
    <property type="molecule type" value="Genomic_DNA"/>
</dbReference>
<proteinExistence type="inferred from homology"/>
<evidence type="ECO:0000313" key="3">
    <source>
        <dbReference type="EMBL" id="OGL45351.1"/>
    </source>
</evidence>
<feature type="transmembrane region" description="Helical" evidence="2">
    <location>
        <begin position="7"/>
        <end position="22"/>
    </location>
</feature>
<evidence type="ECO:0000256" key="2">
    <source>
        <dbReference type="SAM" id="Phobius"/>
    </source>
</evidence>
<dbReference type="GO" id="GO:0016020">
    <property type="term" value="C:membrane"/>
    <property type="evidence" value="ECO:0007669"/>
    <property type="project" value="InterPro"/>
</dbReference>
<comment type="caution">
    <text evidence="3">The sequence shown here is derived from an EMBL/GenBank/DDBJ whole genome shotgun (WGS) entry which is preliminary data.</text>
</comment>
<protein>
    <recommendedName>
        <fullName evidence="5">YggT family protein</fullName>
    </recommendedName>
</protein>
<dbReference type="Proteomes" id="UP000179266">
    <property type="component" value="Unassembled WGS sequence"/>
</dbReference>
<dbReference type="AlphaFoldDB" id="A0A1F7RV95"/>
<feature type="transmembrane region" description="Helical" evidence="2">
    <location>
        <begin position="190"/>
        <end position="210"/>
    </location>
</feature>
<gene>
    <name evidence="3" type="ORF">A2161_12955</name>
</gene>
<dbReference type="InterPro" id="IPR003425">
    <property type="entry name" value="CCB3/YggT"/>
</dbReference>
<feature type="transmembrane region" description="Helical" evidence="2">
    <location>
        <begin position="149"/>
        <end position="169"/>
    </location>
</feature>
<accession>A0A1F7RV95</accession>
<dbReference type="PANTHER" id="PTHR33219">
    <property type="entry name" value="YLMG HOMOLOG PROTEIN 2, CHLOROPLASTIC"/>
    <property type="match status" value="1"/>
</dbReference>
<feature type="transmembrane region" description="Helical" evidence="2">
    <location>
        <begin position="63"/>
        <end position="86"/>
    </location>
</feature>
<keyword evidence="2" id="KW-0812">Transmembrane</keyword>
<keyword evidence="2" id="KW-0472">Membrane</keyword>
<feature type="transmembrane region" description="Helical" evidence="2">
    <location>
        <begin position="236"/>
        <end position="257"/>
    </location>
</feature>
<evidence type="ECO:0000256" key="1">
    <source>
        <dbReference type="ARBA" id="ARBA00010894"/>
    </source>
</evidence>